<dbReference type="Pfam" id="PF20256">
    <property type="entry name" value="MoCoBD_2"/>
    <property type="match status" value="1"/>
</dbReference>
<comment type="caution">
    <text evidence="4">The sequence shown here is derived from an EMBL/GenBank/DDBJ whole genome shotgun (WGS) entry which is preliminary data.</text>
</comment>
<dbReference type="Gene3D" id="3.30.365.10">
    <property type="entry name" value="Aldehyde oxidase/xanthine dehydrogenase, molybdopterin binding domain"/>
    <property type="match status" value="5"/>
</dbReference>
<dbReference type="GO" id="GO:0005506">
    <property type="term" value="F:iron ion binding"/>
    <property type="evidence" value="ECO:0007669"/>
    <property type="project" value="InterPro"/>
</dbReference>
<dbReference type="Proteomes" id="UP000747542">
    <property type="component" value="Unassembled WGS sequence"/>
</dbReference>
<reference evidence="4" key="1">
    <citation type="journal article" date="2021" name="Sci. Adv.">
        <title>The American lobster genome reveals insights on longevity, neural, and immune adaptations.</title>
        <authorList>
            <person name="Polinski J.M."/>
            <person name="Zimin A.V."/>
            <person name="Clark K.F."/>
            <person name="Kohn A.B."/>
            <person name="Sadowski N."/>
            <person name="Timp W."/>
            <person name="Ptitsyn A."/>
            <person name="Khanna P."/>
            <person name="Romanova D.Y."/>
            <person name="Williams P."/>
            <person name="Greenwood S.J."/>
            <person name="Moroz L.L."/>
            <person name="Walt D.R."/>
            <person name="Bodnar A.G."/>
        </authorList>
    </citation>
    <scope>NUCLEOTIDE SEQUENCE</scope>
    <source>
        <strain evidence="4">GMGI-L3</strain>
    </source>
</reference>
<dbReference type="Pfam" id="PF02738">
    <property type="entry name" value="MoCoBD_1"/>
    <property type="match status" value="1"/>
</dbReference>
<feature type="non-terminal residue" evidence="4">
    <location>
        <position position="219"/>
    </location>
</feature>
<dbReference type="GO" id="GO:0016491">
    <property type="term" value="F:oxidoreductase activity"/>
    <property type="evidence" value="ECO:0007669"/>
    <property type="project" value="InterPro"/>
</dbReference>
<dbReference type="PANTHER" id="PTHR11908:SF132">
    <property type="entry name" value="ALDEHYDE OXIDASE 1-RELATED"/>
    <property type="match status" value="1"/>
</dbReference>
<organism evidence="4 5">
    <name type="scientific">Homarus americanus</name>
    <name type="common">American lobster</name>
    <dbReference type="NCBI Taxonomy" id="6706"/>
    <lineage>
        <taxon>Eukaryota</taxon>
        <taxon>Metazoa</taxon>
        <taxon>Ecdysozoa</taxon>
        <taxon>Arthropoda</taxon>
        <taxon>Crustacea</taxon>
        <taxon>Multicrustacea</taxon>
        <taxon>Malacostraca</taxon>
        <taxon>Eumalacostraca</taxon>
        <taxon>Eucarida</taxon>
        <taxon>Decapoda</taxon>
        <taxon>Pleocyemata</taxon>
        <taxon>Astacidea</taxon>
        <taxon>Nephropoidea</taxon>
        <taxon>Nephropidae</taxon>
        <taxon>Homarus</taxon>
    </lineage>
</organism>
<dbReference type="EMBL" id="JAHLQT010046868">
    <property type="protein sequence ID" value="KAG7153496.1"/>
    <property type="molecule type" value="Genomic_DNA"/>
</dbReference>
<evidence type="ECO:0000256" key="1">
    <source>
        <dbReference type="ARBA" id="ARBA00022505"/>
    </source>
</evidence>
<evidence type="ECO:0000313" key="5">
    <source>
        <dbReference type="Proteomes" id="UP000747542"/>
    </source>
</evidence>
<dbReference type="InterPro" id="IPR046867">
    <property type="entry name" value="AldOxase/xan_DH_MoCoBD2"/>
</dbReference>
<gene>
    <name evidence="4" type="primary">Xdh-L3</name>
    <name evidence="4" type="ORF">Hamer_G019560</name>
</gene>
<dbReference type="InterPro" id="IPR016208">
    <property type="entry name" value="Ald_Oxase/xanthine_DH-like"/>
</dbReference>
<keyword evidence="5" id="KW-1185">Reference proteome</keyword>
<evidence type="ECO:0000313" key="4">
    <source>
        <dbReference type="EMBL" id="KAG7153496.1"/>
    </source>
</evidence>
<dbReference type="SUPFAM" id="SSF56003">
    <property type="entry name" value="Molybdenum cofactor-binding domain"/>
    <property type="match status" value="1"/>
</dbReference>
<name>A0A8J5J6R6_HOMAM</name>
<protein>
    <submittedName>
        <fullName evidence="4">Xanthine dehydrogenase/oxidase-like 3</fullName>
    </submittedName>
</protein>
<dbReference type="AlphaFoldDB" id="A0A8J5J6R6"/>
<evidence type="ECO:0000259" key="3">
    <source>
        <dbReference type="Pfam" id="PF20256"/>
    </source>
</evidence>
<proteinExistence type="predicted"/>
<feature type="domain" description="Aldehyde oxidase/xanthine dehydrogenase first molybdopterin binding" evidence="2">
    <location>
        <begin position="3"/>
        <end position="97"/>
    </location>
</feature>
<sequence>MAIGQVLGISDNSVNVTVKRIGGGFGAKIDQCNIISTAAALAATTIRKPVKIVVDLDTNMTIYGGRDPFYSTYKVGVDDQGLLQAVQATITSDSGTFEGVTLMEEILDHVAATLNIDPIDIRKRNLMLNGSTMRVNHCLLRARARLAGKADVDARKQAVAEFNQANRWKKRGIALMSMSWPHSVDLRYPFSVLVSINARDGSVAVSHGGTEMGQGINTK</sequence>
<feature type="domain" description="Aldehyde oxidase/xanthine dehydrogenase second molybdopterin binding" evidence="3">
    <location>
        <begin position="147"/>
        <end position="219"/>
    </location>
</feature>
<dbReference type="InterPro" id="IPR037165">
    <property type="entry name" value="AldOxase/xan_DH_Mopterin-bd_sf"/>
</dbReference>
<keyword evidence="1" id="KW-0500">Molybdenum</keyword>
<accession>A0A8J5J6R6</accession>
<evidence type="ECO:0000259" key="2">
    <source>
        <dbReference type="Pfam" id="PF02738"/>
    </source>
</evidence>
<dbReference type="PANTHER" id="PTHR11908">
    <property type="entry name" value="XANTHINE DEHYDROGENASE"/>
    <property type="match status" value="1"/>
</dbReference>
<dbReference type="InterPro" id="IPR008274">
    <property type="entry name" value="AldOxase/xan_DH_MoCoBD1"/>
</dbReference>